<name>A0A7K0DX05_9NOCA</name>
<accession>A0A7K0DX05</accession>
<feature type="domain" description="Transglycosylase SLT" evidence="2">
    <location>
        <begin position="301"/>
        <end position="380"/>
    </location>
</feature>
<evidence type="ECO:0000313" key="3">
    <source>
        <dbReference type="EMBL" id="MQY30310.1"/>
    </source>
</evidence>
<dbReference type="InterPro" id="IPR008258">
    <property type="entry name" value="Transglycosylase_SLT_dom_1"/>
</dbReference>
<dbReference type="EMBL" id="WEGI01000013">
    <property type="protein sequence ID" value="MQY30310.1"/>
    <property type="molecule type" value="Genomic_DNA"/>
</dbReference>
<dbReference type="InterPro" id="IPR036689">
    <property type="entry name" value="ESAT-6-like_sf"/>
</dbReference>
<dbReference type="PANTHER" id="PTHR21525:SF9">
    <property type="entry name" value="CHANNEL_COLICIN DOMAIN-CONTAINING PROTEIN"/>
    <property type="match status" value="1"/>
</dbReference>
<evidence type="ECO:0000256" key="1">
    <source>
        <dbReference type="SAM" id="MobiDB-lite"/>
    </source>
</evidence>
<reference evidence="3 4" key="1">
    <citation type="submission" date="2019-10" db="EMBL/GenBank/DDBJ databases">
        <title>Nocardia macrotermitis sp. nov. and Nocardia aurantia sp. nov., isolated from the gut of fungus growing-termite Macrotermes natalensis.</title>
        <authorList>
            <person name="Benndorf R."/>
            <person name="Schwitalla J."/>
            <person name="Martin K."/>
            <person name="De Beer W."/>
            <person name="Kaster A.-K."/>
            <person name="Vollmers J."/>
            <person name="Poulsen M."/>
            <person name="Beemelmanns C."/>
        </authorList>
    </citation>
    <scope>NUCLEOTIDE SEQUENCE [LARGE SCALE GENOMIC DNA]</scope>
    <source>
        <strain evidence="3 4">RB56</strain>
    </source>
</reference>
<proteinExistence type="predicted"/>
<dbReference type="OrthoDB" id="4629613at2"/>
<sequence length="396" mass="40851">MTLTIPDVEKWAPEELSTTAAAVGKLSGDLDGAILAGIGKTQSLRWDGAAAAAAGDRLVTEKTRASALGQALLQLQTALTQQVDNLVHTKQTVLDLRNQAEHPPGPGIPGYTVSPTGAVSADARIEWIRRSRRGPHDEDLFTEAKLQAMIGTEYGEALAWQVKIMRALQQAESVAEQAITTVDQAGKAIAAAYEGLGDPITGAGGAPPPPAAPIDAAAPTAPPPPAAEVNGSSPGRMALHHGGAGLQGGSTGLQSGGIGHPPAGAEYQTVAYAHDHSGGPQAEWIRQAKQVLIEMGYPPDAIDENAIATIIKYESGGNPNAINNYDSNAAAGHPSIGLMQTIGSTFNAYMAPGHGDIRNPVDNIIAASRYAIARYGSLQNVPGVVAVAQGLPYRGY</sequence>
<dbReference type="SUPFAM" id="SSF53955">
    <property type="entry name" value="Lysozyme-like"/>
    <property type="match status" value="1"/>
</dbReference>
<evidence type="ECO:0000259" key="2">
    <source>
        <dbReference type="Pfam" id="PF01464"/>
    </source>
</evidence>
<dbReference type="Proteomes" id="UP000431401">
    <property type="component" value="Unassembled WGS sequence"/>
</dbReference>
<dbReference type="AlphaFoldDB" id="A0A7K0DX05"/>
<dbReference type="CDD" id="cd13402">
    <property type="entry name" value="LT_TF-like"/>
    <property type="match status" value="1"/>
</dbReference>
<dbReference type="PANTHER" id="PTHR21525">
    <property type="entry name" value="MOTILE SPERM PROTEIN"/>
    <property type="match status" value="1"/>
</dbReference>
<comment type="caution">
    <text evidence="3">The sequence shown here is derived from an EMBL/GenBank/DDBJ whole genome shotgun (WGS) entry which is preliminary data.</text>
</comment>
<evidence type="ECO:0000313" key="4">
    <source>
        <dbReference type="Proteomes" id="UP000431401"/>
    </source>
</evidence>
<dbReference type="InterPro" id="IPR023346">
    <property type="entry name" value="Lysozyme-like_dom_sf"/>
</dbReference>
<dbReference type="Gene3D" id="1.10.530.10">
    <property type="match status" value="1"/>
</dbReference>
<dbReference type="Pfam" id="PF01464">
    <property type="entry name" value="SLT"/>
    <property type="match status" value="1"/>
</dbReference>
<dbReference type="RefSeq" id="WP_153347549.1">
    <property type="nucleotide sequence ID" value="NZ_WEGI01000013.1"/>
</dbReference>
<gene>
    <name evidence="3" type="ORF">NRB56_59120</name>
</gene>
<keyword evidence="4" id="KW-1185">Reference proteome</keyword>
<protein>
    <recommendedName>
        <fullName evidence="2">Transglycosylase SLT domain-containing protein</fullName>
    </recommendedName>
</protein>
<feature type="region of interest" description="Disordered" evidence="1">
    <location>
        <begin position="200"/>
        <end position="233"/>
    </location>
</feature>
<dbReference type="SUPFAM" id="SSF140453">
    <property type="entry name" value="EsxAB dimer-like"/>
    <property type="match status" value="1"/>
</dbReference>
<organism evidence="3 4">
    <name type="scientific">Nocardia aurantia</name>
    <dbReference type="NCBI Taxonomy" id="2585199"/>
    <lineage>
        <taxon>Bacteria</taxon>
        <taxon>Bacillati</taxon>
        <taxon>Actinomycetota</taxon>
        <taxon>Actinomycetes</taxon>
        <taxon>Mycobacteriales</taxon>
        <taxon>Nocardiaceae</taxon>
        <taxon>Nocardia</taxon>
    </lineage>
</organism>